<evidence type="ECO:0000313" key="10">
    <source>
        <dbReference type="Proteomes" id="UP000694845"/>
    </source>
</evidence>
<protein>
    <submittedName>
        <fullName evidence="11">Low-density lipoprotein receptor-related protein 6-like</fullName>
    </submittedName>
</protein>
<evidence type="ECO:0000256" key="4">
    <source>
        <dbReference type="ARBA" id="ARBA00023157"/>
    </source>
</evidence>
<feature type="compositionally biased region" description="Low complexity" evidence="7">
    <location>
        <begin position="776"/>
        <end position="789"/>
    </location>
</feature>
<evidence type="ECO:0000256" key="9">
    <source>
        <dbReference type="SAM" id="SignalP"/>
    </source>
</evidence>
<evidence type="ECO:0000256" key="1">
    <source>
        <dbReference type="ARBA" id="ARBA00022536"/>
    </source>
</evidence>
<evidence type="ECO:0000256" key="5">
    <source>
        <dbReference type="ARBA" id="ARBA00023180"/>
    </source>
</evidence>
<keyword evidence="2 9" id="KW-0732">Signal</keyword>
<dbReference type="Pfam" id="PF14670">
    <property type="entry name" value="FXa_inhibition"/>
    <property type="match status" value="1"/>
</dbReference>
<evidence type="ECO:0000256" key="8">
    <source>
        <dbReference type="SAM" id="Phobius"/>
    </source>
</evidence>
<dbReference type="InterPro" id="IPR050778">
    <property type="entry name" value="Cueball_EGF_LRP_Nidogen"/>
</dbReference>
<dbReference type="Proteomes" id="UP000694845">
    <property type="component" value="Unplaced"/>
</dbReference>
<dbReference type="AlphaFoldDB" id="A0A8B7XY98"/>
<feature type="region of interest" description="Disordered" evidence="7">
    <location>
        <begin position="769"/>
        <end position="789"/>
    </location>
</feature>
<dbReference type="KEGG" id="aplc:110976683"/>
<evidence type="ECO:0000256" key="2">
    <source>
        <dbReference type="ARBA" id="ARBA00022729"/>
    </source>
</evidence>
<name>A0A8B7XY98_ACAPL</name>
<dbReference type="GO" id="GO:0017147">
    <property type="term" value="F:Wnt-protein binding"/>
    <property type="evidence" value="ECO:0007669"/>
    <property type="project" value="TreeGrafter"/>
</dbReference>
<sequence>MATMLWPHLLVMAMMADLYFDGTTANTIVETRGTSICTYRINNRQLSNPNCLLDNQDFAVALAVDADEELIFFSDIVTRKIFQYRRDQQPVQLLYGLGSVEGIAVDWRAKNLYWTDFLLSYVCVSRYDGRDRSIIVSEDVLNPRGIVVDPFDGFIFWTDLRGVSDQEGRIERSDMDGSGRFAIVDENLISPSGLVIDFEEKRLYFADRGTDTIESVTYDGQDRRVLYQRNGADFFDITIYGGVLYATVWQSTVVNGSVMAISKQGNDEGQVLQTFQHPDQALGIATLDEDYQPEEMDGLTGACGDNNGRCDHLCLPTGAARRACACATGYQLANDRKSCETYHTTEHFILVADSSLNTIYQVDAATTSYNVSALPLGELDFPVAIAYDHVDGMVYWTDRALSAIGRAKLDGSMKESVLFGNIIDPAGVALDTRRRLVYWTDEERDEIGMAGMDGILGSRVFIDQDLDEPRAIAVNLLNGDVYWTDWGVVAKIERVSSDGTNRKVLVQQDLGWPNCLAIDSQEEVMYWCDALHGRIEMSDLDGTNRMYLVTFSGPAHPFSLAIYGDFIYWTDWLRHRLSRADRWTGGDVEEVGEAEFLRMQGLAAFEVAEIFAETTTAVSEGKGDFTKFTTYSLTTAAPPMNGALNLPLVIGASGGGLALILVVILVCCVVKCARSKGGRGSDDHVPMSVRSTSFVGSYDPSGLPGLGQINNNPPALPPARKKSDPIYEDIDEYQKSKGGEAAYQAYLNPSFGGAEDDEKNTRYVKRITPENSAKCAPQSTAPAPPKQTATALLKQTATAPPKQTAPAPLKQTATAPLKQTATAPLKQTATAPPKQTAPTPLKQTATAPPKNPAEPRSKVKKPAPKPPAKHAAKKASTRPDETYLTPNVPPEQDYMALRLQAP</sequence>
<accession>A0A8B7XY98</accession>
<keyword evidence="8" id="KW-0472">Membrane</keyword>
<feature type="compositionally biased region" description="Low complexity" evidence="7">
    <location>
        <begin position="826"/>
        <end position="844"/>
    </location>
</feature>
<evidence type="ECO:0000256" key="7">
    <source>
        <dbReference type="SAM" id="MobiDB-lite"/>
    </source>
</evidence>
<feature type="repeat" description="LDL-receptor class B" evidence="6">
    <location>
        <begin position="110"/>
        <end position="152"/>
    </location>
</feature>
<feature type="compositionally biased region" description="Basic residues" evidence="7">
    <location>
        <begin position="858"/>
        <end position="876"/>
    </location>
</feature>
<keyword evidence="3" id="KW-0677">Repeat</keyword>
<keyword evidence="1" id="KW-0245">EGF-like domain</keyword>
<dbReference type="FunFam" id="2.120.10.30:FF:000241">
    <property type="entry name" value="Low-density lipoprotein receptor-related protein 6"/>
    <property type="match status" value="1"/>
</dbReference>
<keyword evidence="8" id="KW-1133">Transmembrane helix</keyword>
<feature type="repeat" description="LDL-receptor class B" evidence="6">
    <location>
        <begin position="479"/>
        <end position="522"/>
    </location>
</feature>
<dbReference type="OMA" id="ICTYRIN"/>
<dbReference type="GO" id="GO:0060070">
    <property type="term" value="P:canonical Wnt signaling pathway"/>
    <property type="evidence" value="ECO:0007669"/>
    <property type="project" value="TreeGrafter"/>
</dbReference>
<feature type="repeat" description="LDL-receptor class B" evidence="6">
    <location>
        <begin position="392"/>
        <end position="434"/>
    </location>
</feature>
<feature type="transmembrane region" description="Helical" evidence="8">
    <location>
        <begin position="648"/>
        <end position="670"/>
    </location>
</feature>
<dbReference type="GeneID" id="110976683"/>
<dbReference type="GO" id="GO:0042813">
    <property type="term" value="F:Wnt receptor activity"/>
    <property type="evidence" value="ECO:0007669"/>
    <property type="project" value="TreeGrafter"/>
</dbReference>
<dbReference type="PROSITE" id="PS51120">
    <property type="entry name" value="LDLRB"/>
    <property type="match status" value="6"/>
</dbReference>
<dbReference type="InterPro" id="IPR011042">
    <property type="entry name" value="6-blade_b-propeller_TolB-like"/>
</dbReference>
<organism evidence="10 11">
    <name type="scientific">Acanthaster planci</name>
    <name type="common">Crown-of-thorns starfish</name>
    <dbReference type="NCBI Taxonomy" id="133434"/>
    <lineage>
        <taxon>Eukaryota</taxon>
        <taxon>Metazoa</taxon>
        <taxon>Echinodermata</taxon>
        <taxon>Eleutherozoa</taxon>
        <taxon>Asterozoa</taxon>
        <taxon>Asteroidea</taxon>
        <taxon>Valvatacea</taxon>
        <taxon>Valvatida</taxon>
        <taxon>Acanthasteridae</taxon>
        <taxon>Acanthaster</taxon>
    </lineage>
</organism>
<dbReference type="Gene3D" id="2.120.10.30">
    <property type="entry name" value="TolB, C-terminal domain"/>
    <property type="match status" value="2"/>
</dbReference>
<feature type="region of interest" description="Disordered" evidence="7">
    <location>
        <begin position="822"/>
        <end position="902"/>
    </location>
</feature>
<dbReference type="OrthoDB" id="9990982at2759"/>
<feature type="chain" id="PRO_5034244080" evidence="9">
    <location>
        <begin position="26"/>
        <end position="902"/>
    </location>
</feature>
<evidence type="ECO:0000256" key="6">
    <source>
        <dbReference type="PROSITE-ProRule" id="PRU00461"/>
    </source>
</evidence>
<evidence type="ECO:0000256" key="3">
    <source>
        <dbReference type="ARBA" id="ARBA00022737"/>
    </source>
</evidence>
<dbReference type="SUPFAM" id="SSF63825">
    <property type="entry name" value="YWTD domain"/>
    <property type="match status" value="2"/>
</dbReference>
<dbReference type="Pfam" id="PF00058">
    <property type="entry name" value="Ldl_recept_b"/>
    <property type="match status" value="5"/>
</dbReference>
<dbReference type="PANTHER" id="PTHR46513">
    <property type="entry name" value="VITELLOGENIN RECEPTOR-LIKE PROTEIN-RELATED-RELATED"/>
    <property type="match status" value="1"/>
</dbReference>
<feature type="signal peptide" evidence="9">
    <location>
        <begin position="1"/>
        <end position="25"/>
    </location>
</feature>
<evidence type="ECO:0000313" key="11">
    <source>
        <dbReference type="RefSeq" id="XP_022085864.1"/>
    </source>
</evidence>
<reference evidence="11" key="1">
    <citation type="submission" date="2025-08" db="UniProtKB">
        <authorList>
            <consortium name="RefSeq"/>
        </authorList>
    </citation>
    <scope>IDENTIFICATION</scope>
</reference>
<dbReference type="InterPro" id="IPR000033">
    <property type="entry name" value="LDLR_classB_rpt"/>
</dbReference>
<dbReference type="PANTHER" id="PTHR46513:SF13">
    <property type="entry name" value="EGF-LIKE DOMAIN-CONTAINING PROTEIN"/>
    <property type="match status" value="1"/>
</dbReference>
<keyword evidence="8" id="KW-0812">Transmembrane</keyword>
<feature type="repeat" description="LDL-receptor class B" evidence="6">
    <location>
        <begin position="435"/>
        <end position="478"/>
    </location>
</feature>
<dbReference type="RefSeq" id="XP_022085864.1">
    <property type="nucleotide sequence ID" value="XM_022230172.1"/>
</dbReference>
<keyword evidence="5" id="KW-0325">Glycoprotein</keyword>
<keyword evidence="4" id="KW-1015">Disulfide bond</keyword>
<keyword evidence="10" id="KW-1185">Reference proteome</keyword>
<dbReference type="FunFam" id="2.120.10.30:FF:000132">
    <property type="entry name" value="Uncharacterized protein"/>
    <property type="match status" value="1"/>
</dbReference>
<dbReference type="GO" id="GO:0005886">
    <property type="term" value="C:plasma membrane"/>
    <property type="evidence" value="ECO:0007669"/>
    <property type="project" value="TreeGrafter"/>
</dbReference>
<feature type="repeat" description="LDL-receptor class B" evidence="6">
    <location>
        <begin position="153"/>
        <end position="200"/>
    </location>
</feature>
<gene>
    <name evidence="11" type="primary">LOC110976683</name>
</gene>
<proteinExistence type="predicted"/>
<feature type="repeat" description="LDL-receptor class B" evidence="6">
    <location>
        <begin position="523"/>
        <end position="566"/>
    </location>
</feature>
<dbReference type="SUPFAM" id="SSF57196">
    <property type="entry name" value="EGF/Laminin"/>
    <property type="match status" value="1"/>
</dbReference>
<dbReference type="SMART" id="SM00135">
    <property type="entry name" value="LY"/>
    <property type="match status" value="8"/>
</dbReference>